<dbReference type="SUPFAM" id="SSF56925">
    <property type="entry name" value="OMPA-like"/>
    <property type="match status" value="1"/>
</dbReference>
<feature type="domain" description="Outer membrane protein beta-barrel" evidence="3">
    <location>
        <begin position="9"/>
        <end position="202"/>
    </location>
</feature>
<feature type="signal peptide" evidence="2">
    <location>
        <begin position="1"/>
        <end position="19"/>
    </location>
</feature>
<dbReference type="Proteomes" id="UP000255098">
    <property type="component" value="Unassembled WGS sequence"/>
</dbReference>
<dbReference type="Pfam" id="PF13505">
    <property type="entry name" value="OMP_b-brl"/>
    <property type="match status" value="1"/>
</dbReference>
<keyword evidence="1 2" id="KW-0732">Signal</keyword>
<name>A0A379API2_AVIAV</name>
<dbReference type="RefSeq" id="WP_115248959.1">
    <property type="nucleotide sequence ID" value="NZ_JBMMGF010000009.1"/>
</dbReference>
<sequence length="202" mass="22392">MKKILFAGLLFTLPILSQAEVFNGGYLGGELSFNKQSFSVPVKEIGYPEYHGNYTGSNSRSLGIGVIGGYAFNYGDNFVGIIEGKLTIPNNKVKDKEGEEIAKENFRVGLHYLQGYQIDNILPYIKVGVEAGNFEMNESNSKFNRVSFENNNAFGFSYGFGVKVKMVNNLVAGLDYNRVTLKAKNEIEFKSNSIALNISYAF</sequence>
<evidence type="ECO:0000313" key="5">
    <source>
        <dbReference type="Proteomes" id="UP000255098"/>
    </source>
</evidence>
<keyword evidence="5" id="KW-1185">Reference proteome</keyword>
<reference evidence="4 5" key="1">
    <citation type="submission" date="2018-06" db="EMBL/GenBank/DDBJ databases">
        <authorList>
            <consortium name="Pathogen Informatics"/>
            <person name="Doyle S."/>
        </authorList>
    </citation>
    <scope>NUCLEOTIDE SEQUENCE [LARGE SCALE GENOMIC DNA]</scope>
    <source>
        <strain evidence="5">NCTC 11297</strain>
    </source>
</reference>
<protein>
    <submittedName>
        <fullName evidence="4">Opacity protein and related surface antigens</fullName>
    </submittedName>
</protein>
<dbReference type="EMBL" id="UGSP01000001">
    <property type="protein sequence ID" value="SUB23617.1"/>
    <property type="molecule type" value="Genomic_DNA"/>
</dbReference>
<evidence type="ECO:0000256" key="1">
    <source>
        <dbReference type="ARBA" id="ARBA00022729"/>
    </source>
</evidence>
<dbReference type="InterPro" id="IPR011250">
    <property type="entry name" value="OMP/PagP_B-barrel"/>
</dbReference>
<evidence type="ECO:0000256" key="2">
    <source>
        <dbReference type="SAM" id="SignalP"/>
    </source>
</evidence>
<organism evidence="4 5">
    <name type="scientific">Avibacterium avium</name>
    <name type="common">Pasteurella avium</name>
    <dbReference type="NCBI Taxonomy" id="751"/>
    <lineage>
        <taxon>Bacteria</taxon>
        <taxon>Pseudomonadati</taxon>
        <taxon>Pseudomonadota</taxon>
        <taxon>Gammaproteobacteria</taxon>
        <taxon>Pasteurellales</taxon>
        <taxon>Pasteurellaceae</taxon>
        <taxon>Avibacterium</taxon>
    </lineage>
</organism>
<dbReference type="InterPro" id="IPR027385">
    <property type="entry name" value="Beta-barrel_OMP"/>
</dbReference>
<proteinExistence type="predicted"/>
<dbReference type="AlphaFoldDB" id="A0A379API2"/>
<evidence type="ECO:0000259" key="3">
    <source>
        <dbReference type="Pfam" id="PF13505"/>
    </source>
</evidence>
<dbReference type="GeneID" id="300132844"/>
<feature type="chain" id="PRO_5016805902" evidence="2">
    <location>
        <begin position="20"/>
        <end position="202"/>
    </location>
</feature>
<accession>A0A379API2</accession>
<evidence type="ECO:0000313" key="4">
    <source>
        <dbReference type="EMBL" id="SUB23617.1"/>
    </source>
</evidence>
<gene>
    <name evidence="4" type="ORF">NCTC11297_00628</name>
</gene>
<dbReference type="Gene3D" id="2.40.160.20">
    <property type="match status" value="1"/>
</dbReference>